<evidence type="ECO:0000313" key="1">
    <source>
        <dbReference type="EMBL" id="MBC9177819.1"/>
    </source>
</evidence>
<name>A0ABR7R7P0_9PROT</name>
<protein>
    <recommendedName>
        <fullName evidence="3">Transcriptional regulator</fullName>
    </recommendedName>
</protein>
<organism evidence="1 2">
    <name type="scientific">Pseudoroseomonas ludipueritiae</name>
    <dbReference type="NCBI Taxonomy" id="198093"/>
    <lineage>
        <taxon>Bacteria</taxon>
        <taxon>Pseudomonadati</taxon>
        <taxon>Pseudomonadota</taxon>
        <taxon>Alphaproteobacteria</taxon>
        <taxon>Acetobacterales</taxon>
        <taxon>Acetobacteraceae</taxon>
        <taxon>Pseudoroseomonas</taxon>
    </lineage>
</organism>
<sequence>MPDAISRTARVTTTRELALRLLAGQCLSRCAGGDWLIGDDQVPVAPEVFARLRTGFRLVPGGDGLPGFGASFAQTMTLEPLHDDAAVRHLLNKAISDAGGISSFARKRHLSKGQVGDAVTQRRDTVAPNIAAALGLLPRTFYVPLRGAAAR</sequence>
<comment type="caution">
    <text evidence="1">The sequence shown here is derived from an EMBL/GenBank/DDBJ whole genome shotgun (WGS) entry which is preliminary data.</text>
</comment>
<dbReference type="RefSeq" id="WP_187778938.1">
    <property type="nucleotide sequence ID" value="NZ_JACTUZ010000051.1"/>
</dbReference>
<reference evidence="1 2" key="1">
    <citation type="journal article" date="2009" name="Int. J. Syst. Evol. Microbiol.">
        <title>Transfer of Teichococcus ludipueritiae and Muricoccus roseus to the genus Roseomonas, as Roseomonas ludipueritiae comb. nov. and Roseomonas rosea comb. nov., respectively, and emended description of the genus Roseomonas.</title>
        <authorList>
            <person name="Sanchez-Porro C."/>
            <person name="Gallego V."/>
            <person name="Busse H.J."/>
            <person name="Kampfer P."/>
            <person name="Ventosa A."/>
        </authorList>
    </citation>
    <scope>NUCLEOTIDE SEQUENCE [LARGE SCALE GENOMIC DNA]</scope>
    <source>
        <strain evidence="1 2">DSM 14915</strain>
    </source>
</reference>
<evidence type="ECO:0008006" key="3">
    <source>
        <dbReference type="Google" id="ProtNLM"/>
    </source>
</evidence>
<dbReference type="EMBL" id="JACTUZ010000051">
    <property type="protein sequence ID" value="MBC9177819.1"/>
    <property type="molecule type" value="Genomic_DNA"/>
</dbReference>
<accession>A0ABR7R7P0</accession>
<dbReference type="Proteomes" id="UP000603940">
    <property type="component" value="Unassembled WGS sequence"/>
</dbReference>
<gene>
    <name evidence="1" type="ORF">IBL25_12795</name>
</gene>
<evidence type="ECO:0000313" key="2">
    <source>
        <dbReference type="Proteomes" id="UP000603940"/>
    </source>
</evidence>
<proteinExistence type="predicted"/>
<keyword evidence="2" id="KW-1185">Reference proteome</keyword>